<keyword evidence="5 13" id="KW-0436">Ligase</keyword>
<keyword evidence="6 13" id="KW-0479">Metal-binding</keyword>
<comment type="similarity">
    <text evidence="2 13">Belongs to the class-II aminoacyl-tRNA synthetase family. Phe-tRNA synthetase alpha subunit type 1 subfamily.</text>
</comment>
<protein>
    <recommendedName>
        <fullName evidence="13">Phenylalanine--tRNA ligase alpha subunit</fullName>
        <ecNumber evidence="13">6.1.1.20</ecNumber>
    </recommendedName>
    <alternativeName>
        <fullName evidence="13">Phenylalanyl-tRNA synthetase alpha subunit</fullName>
        <shortName evidence="13">PheRS</shortName>
    </alternativeName>
</protein>
<evidence type="ECO:0000256" key="13">
    <source>
        <dbReference type="HAMAP-Rule" id="MF_00281"/>
    </source>
</evidence>
<evidence type="ECO:0000313" key="16">
    <source>
        <dbReference type="Proteomes" id="UP000264141"/>
    </source>
</evidence>
<dbReference type="CDD" id="cd00496">
    <property type="entry name" value="PheRS_alpha_core"/>
    <property type="match status" value="1"/>
</dbReference>
<keyword evidence="9 13" id="KW-0460">Magnesium</keyword>
<proteinExistence type="inferred from homology"/>
<evidence type="ECO:0000259" key="14">
    <source>
        <dbReference type="PROSITE" id="PS50862"/>
    </source>
</evidence>
<dbReference type="RefSeq" id="WP_062195112.1">
    <property type="nucleotide sequence ID" value="NZ_DF967965.1"/>
</dbReference>
<dbReference type="GO" id="GO:0000287">
    <property type="term" value="F:magnesium ion binding"/>
    <property type="evidence" value="ECO:0007669"/>
    <property type="project" value="UniProtKB-UniRule"/>
</dbReference>
<evidence type="ECO:0000313" key="15">
    <source>
        <dbReference type="EMBL" id="HCE17495.1"/>
    </source>
</evidence>
<dbReference type="Proteomes" id="UP000264141">
    <property type="component" value="Unassembled WGS sequence"/>
</dbReference>
<dbReference type="InterPro" id="IPR004529">
    <property type="entry name" value="Phe-tRNA-synth_IIc_asu"/>
</dbReference>
<dbReference type="GO" id="GO:0004826">
    <property type="term" value="F:phenylalanine-tRNA ligase activity"/>
    <property type="evidence" value="ECO:0007669"/>
    <property type="project" value="UniProtKB-UniRule"/>
</dbReference>
<accession>A0A3D1JH08</accession>
<comment type="caution">
    <text evidence="15">The sequence shown here is derived from an EMBL/GenBank/DDBJ whole genome shotgun (WGS) entry which is preliminary data.</text>
</comment>
<dbReference type="OrthoDB" id="9800719at2"/>
<keyword evidence="8 13" id="KW-0067">ATP-binding</keyword>
<evidence type="ECO:0000256" key="10">
    <source>
        <dbReference type="ARBA" id="ARBA00022917"/>
    </source>
</evidence>
<dbReference type="InterPro" id="IPR006195">
    <property type="entry name" value="aa-tRNA-synth_II"/>
</dbReference>
<feature type="binding site" evidence="13">
    <location>
        <position position="270"/>
    </location>
    <ligand>
        <name>Mg(2+)</name>
        <dbReference type="ChEBI" id="CHEBI:18420"/>
        <note>shared with beta subunit</note>
    </ligand>
</feature>
<evidence type="ECO:0000256" key="7">
    <source>
        <dbReference type="ARBA" id="ARBA00022741"/>
    </source>
</evidence>
<comment type="cofactor">
    <cofactor evidence="13">
        <name>Mg(2+)</name>
        <dbReference type="ChEBI" id="CHEBI:18420"/>
    </cofactor>
    <text evidence="13">Binds 2 magnesium ions per tetramer.</text>
</comment>
<dbReference type="InterPro" id="IPR002319">
    <property type="entry name" value="Phenylalanyl-tRNA_Synthase"/>
</dbReference>
<dbReference type="Pfam" id="PF02912">
    <property type="entry name" value="Phe_tRNA-synt_N"/>
    <property type="match status" value="1"/>
</dbReference>
<gene>
    <name evidence="13" type="primary">pheS</name>
    <name evidence="15" type="ORF">DEQ80_06520</name>
</gene>
<dbReference type="PANTHER" id="PTHR11538:SF41">
    <property type="entry name" value="PHENYLALANINE--TRNA LIGASE, MITOCHONDRIAL"/>
    <property type="match status" value="1"/>
</dbReference>
<dbReference type="InterPro" id="IPR010978">
    <property type="entry name" value="tRNA-bd_arm"/>
</dbReference>
<comment type="subcellular location">
    <subcellularLocation>
        <location evidence="1 13">Cytoplasm</location>
    </subcellularLocation>
</comment>
<dbReference type="EMBL" id="DPBP01000027">
    <property type="protein sequence ID" value="HCE17495.1"/>
    <property type="molecule type" value="Genomic_DNA"/>
</dbReference>
<dbReference type="GO" id="GO:0005524">
    <property type="term" value="F:ATP binding"/>
    <property type="evidence" value="ECO:0007669"/>
    <property type="project" value="UniProtKB-UniRule"/>
</dbReference>
<dbReference type="GO" id="GO:0006432">
    <property type="term" value="P:phenylalanyl-tRNA aminoacylation"/>
    <property type="evidence" value="ECO:0007669"/>
    <property type="project" value="UniProtKB-UniRule"/>
</dbReference>
<keyword evidence="7 13" id="KW-0547">Nucleotide-binding</keyword>
<dbReference type="AlphaFoldDB" id="A0A3D1JH08"/>
<evidence type="ECO:0000256" key="12">
    <source>
        <dbReference type="ARBA" id="ARBA00049255"/>
    </source>
</evidence>
<evidence type="ECO:0000256" key="5">
    <source>
        <dbReference type="ARBA" id="ARBA00022598"/>
    </source>
</evidence>
<dbReference type="InterPro" id="IPR045864">
    <property type="entry name" value="aa-tRNA-synth_II/BPL/LPL"/>
</dbReference>
<dbReference type="PROSITE" id="PS50862">
    <property type="entry name" value="AA_TRNA_LIGASE_II"/>
    <property type="match status" value="1"/>
</dbReference>
<evidence type="ECO:0000256" key="6">
    <source>
        <dbReference type="ARBA" id="ARBA00022723"/>
    </source>
</evidence>
<evidence type="ECO:0000256" key="3">
    <source>
        <dbReference type="ARBA" id="ARBA00011209"/>
    </source>
</evidence>
<evidence type="ECO:0000256" key="9">
    <source>
        <dbReference type="ARBA" id="ARBA00022842"/>
    </source>
</evidence>
<evidence type="ECO:0000256" key="2">
    <source>
        <dbReference type="ARBA" id="ARBA00010207"/>
    </source>
</evidence>
<keyword evidence="11 13" id="KW-0030">Aminoacyl-tRNA synthetase</keyword>
<dbReference type="HAMAP" id="MF_00281">
    <property type="entry name" value="Phe_tRNA_synth_alpha1"/>
    <property type="match status" value="1"/>
</dbReference>
<evidence type="ECO:0000256" key="4">
    <source>
        <dbReference type="ARBA" id="ARBA00022490"/>
    </source>
</evidence>
<evidence type="ECO:0000256" key="8">
    <source>
        <dbReference type="ARBA" id="ARBA00022840"/>
    </source>
</evidence>
<keyword evidence="10 13" id="KW-0648">Protein biosynthesis</keyword>
<comment type="subunit">
    <text evidence="3 13">Tetramer of two alpha and two beta subunits.</text>
</comment>
<comment type="catalytic activity">
    <reaction evidence="12 13">
        <text>tRNA(Phe) + L-phenylalanine + ATP = L-phenylalanyl-tRNA(Phe) + AMP + diphosphate + H(+)</text>
        <dbReference type="Rhea" id="RHEA:19413"/>
        <dbReference type="Rhea" id="RHEA-COMP:9668"/>
        <dbReference type="Rhea" id="RHEA-COMP:9699"/>
        <dbReference type="ChEBI" id="CHEBI:15378"/>
        <dbReference type="ChEBI" id="CHEBI:30616"/>
        <dbReference type="ChEBI" id="CHEBI:33019"/>
        <dbReference type="ChEBI" id="CHEBI:58095"/>
        <dbReference type="ChEBI" id="CHEBI:78442"/>
        <dbReference type="ChEBI" id="CHEBI:78531"/>
        <dbReference type="ChEBI" id="CHEBI:456215"/>
        <dbReference type="EC" id="6.1.1.20"/>
    </reaction>
</comment>
<dbReference type="Pfam" id="PF01409">
    <property type="entry name" value="tRNA-synt_2d"/>
    <property type="match status" value="1"/>
</dbReference>
<sequence length="355" mass="40303">MDELQELEKIRQDGLAALSHVADEAALEAWRVAHLGRNAPVMQVFSRLGQAPKELRPKIGQVANQVKQELEAAFQERATALKQAALQRALTAERLDVTLPGRRPARGRLHPATQNLRRILSILGEMGFQVYTSREVELDEYNFQLLNIPPHHPAREMQDTFYVESPQTDGSYSVVLRTHTSPGQIRAMREFSATNPDNPPPIRVALPGMCFRYEQITARSEVQFNQVEGLVVGRHITFSDLKGTLSDFVRRMFGQNTRTRFRSDYFPFTEPSAEMDVECFVCGGKGCAVCKKSGWLEILGCGMVHPTVLQNGGYDPRKYSGFAFGMGPERQIMLRHKINDIRYFWGNDLRFLEQF</sequence>
<dbReference type="Gene3D" id="3.30.930.10">
    <property type="entry name" value="Bira Bifunctional Protein, Domain 2"/>
    <property type="match status" value="1"/>
</dbReference>
<dbReference type="SUPFAM" id="SSF46589">
    <property type="entry name" value="tRNA-binding arm"/>
    <property type="match status" value="1"/>
</dbReference>
<evidence type="ECO:0000256" key="11">
    <source>
        <dbReference type="ARBA" id="ARBA00023146"/>
    </source>
</evidence>
<reference evidence="15 16" key="1">
    <citation type="journal article" date="2018" name="Nat. Biotechnol.">
        <title>A standardized bacterial taxonomy based on genome phylogeny substantially revises the tree of life.</title>
        <authorList>
            <person name="Parks D.H."/>
            <person name="Chuvochina M."/>
            <person name="Waite D.W."/>
            <person name="Rinke C."/>
            <person name="Skarshewski A."/>
            <person name="Chaumeil P.A."/>
            <person name="Hugenholtz P."/>
        </authorList>
    </citation>
    <scope>NUCLEOTIDE SEQUENCE [LARGE SCALE GENOMIC DNA]</scope>
    <source>
        <strain evidence="15">UBA8781</strain>
    </source>
</reference>
<dbReference type="InterPro" id="IPR004188">
    <property type="entry name" value="Phe-tRNA_ligase_II_N"/>
</dbReference>
<feature type="domain" description="Aminoacyl-transfer RNA synthetases class-II family profile" evidence="14">
    <location>
        <begin position="138"/>
        <end position="334"/>
    </location>
</feature>
<organism evidence="15 16">
    <name type="scientific">Anaerolinea thermolimosa</name>
    <dbReference type="NCBI Taxonomy" id="229919"/>
    <lineage>
        <taxon>Bacteria</taxon>
        <taxon>Bacillati</taxon>
        <taxon>Chloroflexota</taxon>
        <taxon>Anaerolineae</taxon>
        <taxon>Anaerolineales</taxon>
        <taxon>Anaerolineaceae</taxon>
        <taxon>Anaerolinea</taxon>
    </lineage>
</organism>
<dbReference type="GO" id="GO:0005737">
    <property type="term" value="C:cytoplasm"/>
    <property type="evidence" value="ECO:0007669"/>
    <property type="project" value="UniProtKB-SubCell"/>
</dbReference>
<evidence type="ECO:0000256" key="1">
    <source>
        <dbReference type="ARBA" id="ARBA00004496"/>
    </source>
</evidence>
<dbReference type="InterPro" id="IPR022911">
    <property type="entry name" value="Phe_tRNA_ligase_alpha1_bac"/>
</dbReference>
<dbReference type="STRING" id="229919.GCA_001050195_02790"/>
<dbReference type="SUPFAM" id="SSF55681">
    <property type="entry name" value="Class II aaRS and biotin synthetases"/>
    <property type="match status" value="1"/>
</dbReference>
<dbReference type="PANTHER" id="PTHR11538">
    <property type="entry name" value="PHENYLALANYL-TRNA SYNTHETASE"/>
    <property type="match status" value="1"/>
</dbReference>
<keyword evidence="4 13" id="KW-0963">Cytoplasm</keyword>
<name>A0A3D1JH08_9CHLR</name>
<dbReference type="EC" id="6.1.1.20" evidence="13"/>
<dbReference type="GO" id="GO:0000049">
    <property type="term" value="F:tRNA binding"/>
    <property type="evidence" value="ECO:0007669"/>
    <property type="project" value="InterPro"/>
</dbReference>
<dbReference type="NCBIfam" id="TIGR00468">
    <property type="entry name" value="pheS"/>
    <property type="match status" value="1"/>
</dbReference>